<keyword evidence="2" id="KW-1185">Reference proteome</keyword>
<name>A0ABU1K7T5_9FLAO</name>
<evidence type="ECO:0000313" key="2">
    <source>
        <dbReference type="Proteomes" id="UP001257659"/>
    </source>
</evidence>
<accession>A0ABU1K7T5</accession>
<reference evidence="1 2" key="1">
    <citation type="submission" date="2023-07" db="EMBL/GenBank/DDBJ databases">
        <title>Genomic Encyclopedia of Type Strains, Phase IV (KMG-IV): sequencing the most valuable type-strain genomes for metagenomic binning, comparative biology and taxonomic classification.</title>
        <authorList>
            <person name="Goeker M."/>
        </authorList>
    </citation>
    <scope>NUCLEOTIDE SEQUENCE [LARGE SCALE GENOMIC DNA]</scope>
    <source>
        <strain evidence="1 2">DSM 102814</strain>
    </source>
</reference>
<dbReference type="Pfam" id="PF14022">
    <property type="entry name" value="DUF4238"/>
    <property type="match status" value="1"/>
</dbReference>
<evidence type="ECO:0008006" key="3">
    <source>
        <dbReference type="Google" id="ProtNLM"/>
    </source>
</evidence>
<dbReference type="InterPro" id="IPR025332">
    <property type="entry name" value="DUF4238"/>
</dbReference>
<dbReference type="Proteomes" id="UP001257659">
    <property type="component" value="Unassembled WGS sequence"/>
</dbReference>
<dbReference type="EMBL" id="JAVDQA010000007">
    <property type="protein sequence ID" value="MDR6301683.1"/>
    <property type="molecule type" value="Genomic_DNA"/>
</dbReference>
<proteinExistence type="predicted"/>
<evidence type="ECO:0000313" key="1">
    <source>
        <dbReference type="EMBL" id="MDR6301683.1"/>
    </source>
</evidence>
<protein>
    <recommendedName>
        <fullName evidence="3">DUF4238 domain-containing protein</fullName>
    </recommendedName>
</protein>
<gene>
    <name evidence="1" type="ORF">GGR31_002353</name>
</gene>
<comment type="caution">
    <text evidence="1">The sequence shown here is derived from an EMBL/GenBank/DDBJ whole genome shotgun (WGS) entry which is preliminary data.</text>
</comment>
<dbReference type="RefSeq" id="WP_309729316.1">
    <property type="nucleotide sequence ID" value="NZ_JAVDQA010000007.1"/>
</dbReference>
<sequence>MAEKKKQHYVPKFYLKFFSIKHNRKHIKLCLKKSGEIIQQADLAGQAQESYFYGKDLEREKWFGNIEDTTSIILKEVVKTKTLPKNRSDDYYWIWLFILLQAYRTRANADEFNDMIDKTMKTAMKFESQFKDFEYDKYFFAYDDAIEKTLDILLKSLPMMMDMQIKLLINKTSKKIITSDNPVSKYNQFLESRKFPYGHNGMASKGLQIFYPLAPDLMLLMYDPKVYKVGNRKQFSQIAINEKDVEVLNVLTCLYANKAFYSTNNVTDFEFEQLLVKSNKFKNQKKLELKYFDPVTNDDDTESVIVQQHKTPYMLSLDLSFVKQTQHAKSYKLSGYYAEIRDEHYRNRNNRPY</sequence>
<organism evidence="1 2">
    <name type="scientific">Mesonia maritima</name>
    <dbReference type="NCBI Taxonomy" id="1793873"/>
    <lineage>
        <taxon>Bacteria</taxon>
        <taxon>Pseudomonadati</taxon>
        <taxon>Bacteroidota</taxon>
        <taxon>Flavobacteriia</taxon>
        <taxon>Flavobacteriales</taxon>
        <taxon>Flavobacteriaceae</taxon>
        <taxon>Mesonia</taxon>
    </lineage>
</organism>